<dbReference type="RefSeq" id="XP_040720424.1">
    <property type="nucleotide sequence ID" value="XM_040859495.1"/>
</dbReference>
<dbReference type="AlphaFoldDB" id="A0A1Y2EGN9"/>
<feature type="region of interest" description="Disordered" evidence="1">
    <location>
        <begin position="135"/>
        <end position="154"/>
    </location>
</feature>
<keyword evidence="3" id="KW-1185">Reference proteome</keyword>
<feature type="region of interest" description="Disordered" evidence="1">
    <location>
        <begin position="102"/>
        <end position="125"/>
    </location>
</feature>
<feature type="compositionally biased region" description="Polar residues" evidence="1">
    <location>
        <begin position="135"/>
        <end position="146"/>
    </location>
</feature>
<name>A0A1Y2EGN9_9PEZI</name>
<feature type="region of interest" description="Disordered" evidence="1">
    <location>
        <begin position="368"/>
        <end position="396"/>
    </location>
</feature>
<dbReference type="EMBL" id="MCFJ01000002">
    <property type="protein sequence ID" value="ORY70474.1"/>
    <property type="molecule type" value="Genomic_DNA"/>
</dbReference>
<proteinExistence type="predicted"/>
<evidence type="ECO:0000313" key="3">
    <source>
        <dbReference type="Proteomes" id="UP000193689"/>
    </source>
</evidence>
<dbReference type="InParanoid" id="A0A1Y2EGN9"/>
<sequence>MEPVTCKYCRKRFKDGSVGHRERIVHERACDIGVVCLIGVNGRCERNYVVPDRAQLPIRTRNKTMHGHWKKYHFDDENLCCPWPGCDGHEKFSSVQTLIRHLSTQHHQPEKQKRFGEQPEAPHQTQLDLQPATLNQQTPSQHTQPQLPTPLGPFQHAMQRSETDYFPRYASILNQQSASHTGYEEHPAMNQAQVRGQLATPCSEQTPFQQSEGQGLSPPKPAIQFSTMRDLLHRIDRKNQEAARHAELEQQFSIQQPRVAGRLAKKPQQQDMATPEISIQNHISDALTRTLDAYNSISLCMQQVARYQPQLTQEESFMVQDVQAALNYAANGIRHLPVLPGLSKMHDHGDNDYGNHFDGIPRLPVPSGIPNMHSNNNNDYENAPSDTEMTEDYADY</sequence>
<gene>
    <name evidence="2" type="ORF">BCR38DRAFT_422200</name>
</gene>
<reference evidence="2 3" key="1">
    <citation type="submission" date="2016-07" db="EMBL/GenBank/DDBJ databases">
        <title>Pervasive Adenine N6-methylation of Active Genes in Fungi.</title>
        <authorList>
            <consortium name="DOE Joint Genome Institute"/>
            <person name="Mondo S.J."/>
            <person name="Dannebaum R.O."/>
            <person name="Kuo R.C."/>
            <person name="Labutti K."/>
            <person name="Haridas S."/>
            <person name="Kuo A."/>
            <person name="Salamov A."/>
            <person name="Ahrendt S.R."/>
            <person name="Lipzen A."/>
            <person name="Sullivan W."/>
            <person name="Andreopoulos W.B."/>
            <person name="Clum A."/>
            <person name="Lindquist E."/>
            <person name="Daum C."/>
            <person name="Ramamoorthy G.K."/>
            <person name="Gryganskyi A."/>
            <person name="Culley D."/>
            <person name="Magnuson J.K."/>
            <person name="James T.Y."/>
            <person name="O'Malley M.A."/>
            <person name="Stajich J.E."/>
            <person name="Spatafora J.W."/>
            <person name="Visel A."/>
            <person name="Grigoriev I.V."/>
        </authorList>
    </citation>
    <scope>NUCLEOTIDE SEQUENCE [LARGE SCALE GENOMIC DNA]</scope>
    <source>
        <strain evidence="2 3">CBS 129021</strain>
    </source>
</reference>
<feature type="compositionally biased region" description="Polar residues" evidence="1">
    <location>
        <begin position="372"/>
        <end position="387"/>
    </location>
</feature>
<accession>A0A1Y2EGN9</accession>
<organism evidence="2 3">
    <name type="scientific">Pseudomassariella vexata</name>
    <dbReference type="NCBI Taxonomy" id="1141098"/>
    <lineage>
        <taxon>Eukaryota</taxon>
        <taxon>Fungi</taxon>
        <taxon>Dikarya</taxon>
        <taxon>Ascomycota</taxon>
        <taxon>Pezizomycotina</taxon>
        <taxon>Sordariomycetes</taxon>
        <taxon>Xylariomycetidae</taxon>
        <taxon>Amphisphaeriales</taxon>
        <taxon>Pseudomassariaceae</taxon>
        <taxon>Pseudomassariella</taxon>
    </lineage>
</organism>
<comment type="caution">
    <text evidence="2">The sequence shown here is derived from an EMBL/GenBank/DDBJ whole genome shotgun (WGS) entry which is preliminary data.</text>
</comment>
<protein>
    <submittedName>
        <fullName evidence="2">Uncharacterized protein</fullName>
    </submittedName>
</protein>
<evidence type="ECO:0000313" key="2">
    <source>
        <dbReference type="EMBL" id="ORY70474.1"/>
    </source>
</evidence>
<dbReference type="GeneID" id="63775707"/>
<feature type="compositionally biased region" description="Basic and acidic residues" evidence="1">
    <location>
        <begin position="107"/>
        <end position="117"/>
    </location>
</feature>
<dbReference type="Proteomes" id="UP000193689">
    <property type="component" value="Unassembled WGS sequence"/>
</dbReference>
<evidence type="ECO:0000256" key="1">
    <source>
        <dbReference type="SAM" id="MobiDB-lite"/>
    </source>
</evidence>